<protein>
    <submittedName>
        <fullName evidence="1">Uncharacterized protein</fullName>
    </submittedName>
</protein>
<name>A0ACC0D4X9_9PEZI</name>
<proteinExistence type="predicted"/>
<accession>A0ACC0D4X9</accession>
<keyword evidence="2" id="KW-1185">Reference proteome</keyword>
<sequence>MATNVSDVYLGFWVDQSEENVLLKGKMTISSEVAKFLTAFFVMQSQRERPPPTMLALLGLFPIDYWTNIASFSYADEDLLNEPTSPTRELFVRTTWKRPVAMMGPLGPQAGLVKLRFSGRSTVSSTLYRIPRYWRSPRATFLLLSKKKGTTPRAELLPTAIYH</sequence>
<dbReference type="EMBL" id="MU394305">
    <property type="protein sequence ID" value="KAI6087796.1"/>
    <property type="molecule type" value="Genomic_DNA"/>
</dbReference>
<organism evidence="1 2">
    <name type="scientific">Hypoxylon rubiginosum</name>
    <dbReference type="NCBI Taxonomy" id="110542"/>
    <lineage>
        <taxon>Eukaryota</taxon>
        <taxon>Fungi</taxon>
        <taxon>Dikarya</taxon>
        <taxon>Ascomycota</taxon>
        <taxon>Pezizomycotina</taxon>
        <taxon>Sordariomycetes</taxon>
        <taxon>Xylariomycetidae</taxon>
        <taxon>Xylariales</taxon>
        <taxon>Hypoxylaceae</taxon>
        <taxon>Hypoxylon</taxon>
    </lineage>
</organism>
<evidence type="ECO:0000313" key="2">
    <source>
        <dbReference type="Proteomes" id="UP001497680"/>
    </source>
</evidence>
<reference evidence="1 2" key="1">
    <citation type="journal article" date="2022" name="New Phytol.">
        <title>Ecological generalism drives hyperdiversity of secondary metabolite gene clusters in xylarialean endophytes.</title>
        <authorList>
            <person name="Franco M.E.E."/>
            <person name="Wisecaver J.H."/>
            <person name="Arnold A.E."/>
            <person name="Ju Y.M."/>
            <person name="Slot J.C."/>
            <person name="Ahrendt S."/>
            <person name="Moore L.P."/>
            <person name="Eastman K.E."/>
            <person name="Scott K."/>
            <person name="Konkel Z."/>
            <person name="Mondo S.J."/>
            <person name="Kuo A."/>
            <person name="Hayes R.D."/>
            <person name="Haridas S."/>
            <person name="Andreopoulos B."/>
            <person name="Riley R."/>
            <person name="LaButti K."/>
            <person name="Pangilinan J."/>
            <person name="Lipzen A."/>
            <person name="Amirebrahimi M."/>
            <person name="Yan J."/>
            <person name="Adam C."/>
            <person name="Keymanesh K."/>
            <person name="Ng V."/>
            <person name="Louie K."/>
            <person name="Northen T."/>
            <person name="Drula E."/>
            <person name="Henrissat B."/>
            <person name="Hsieh H.M."/>
            <person name="Youens-Clark K."/>
            <person name="Lutzoni F."/>
            <person name="Miadlikowska J."/>
            <person name="Eastwood D.C."/>
            <person name="Hamelin R.C."/>
            <person name="Grigoriev I.V."/>
            <person name="U'Ren J.M."/>
        </authorList>
    </citation>
    <scope>NUCLEOTIDE SEQUENCE [LARGE SCALE GENOMIC DNA]</scope>
    <source>
        <strain evidence="1 2">ER1909</strain>
    </source>
</reference>
<evidence type="ECO:0000313" key="1">
    <source>
        <dbReference type="EMBL" id="KAI6087796.1"/>
    </source>
</evidence>
<comment type="caution">
    <text evidence="1">The sequence shown here is derived from an EMBL/GenBank/DDBJ whole genome shotgun (WGS) entry which is preliminary data.</text>
</comment>
<gene>
    <name evidence="1" type="ORF">F4821DRAFT_258541</name>
</gene>
<dbReference type="Proteomes" id="UP001497680">
    <property type="component" value="Unassembled WGS sequence"/>
</dbReference>